<keyword evidence="3" id="KW-0012">Acyltransferase</keyword>
<evidence type="ECO:0000256" key="2">
    <source>
        <dbReference type="ARBA" id="ARBA00022679"/>
    </source>
</evidence>
<accession>A0A1I3R6W0</accession>
<dbReference type="NCBIfam" id="TIGR03244">
    <property type="entry name" value="arg_catab_AstA"/>
    <property type="match status" value="1"/>
</dbReference>
<proteinExistence type="predicted"/>
<evidence type="ECO:0000256" key="4">
    <source>
        <dbReference type="NCBIfam" id="TIGR03244"/>
    </source>
</evidence>
<dbReference type="AlphaFoldDB" id="A0A1I3R6W0"/>
<name>A0A1I3R6W0_9GAMM</name>
<sequence length="343" mass="38322">MLIIRPIQTDDLDDLYELTGAAGNGLTTLPQDRDILQQKIRKARDTFEGRCPPDAGLYLFVLEDLEQNRCVGVSGIQARVGLDEVFYNYRLSITVHDSRELDVHVRTPTLYLTNDMTDATEIGSLLLAEDYRGGGNGLLLARSRFLFLGEFRQHFSDKIFAELRGISDDQGVSPLWEALGRRFFDMSFTEADRLSGLGNKSFIAELMPRFPIYLSLLPDSASEVIGQVHRDTRPALKMLQAEGFNFNGLVDIFDGGPLLEAFLHNIRSIRQSTLRRVVQDDSVSMDHGDNPVMVSNGSFSDFRVAIVPACGDSHLRLPKAVMDALQITEDDEVRVTPLKEVGL</sequence>
<dbReference type="PANTHER" id="PTHR30420">
    <property type="entry name" value="N-SUCCINYLARGININE DIHYDROLASE"/>
    <property type="match status" value="1"/>
</dbReference>
<dbReference type="Gene3D" id="2.40.40.20">
    <property type="match status" value="1"/>
</dbReference>
<organism evidence="5 6">
    <name type="scientific">Marinobacter persicus</name>
    <dbReference type="NCBI Taxonomy" id="930118"/>
    <lineage>
        <taxon>Bacteria</taxon>
        <taxon>Pseudomonadati</taxon>
        <taxon>Pseudomonadota</taxon>
        <taxon>Gammaproteobacteria</taxon>
        <taxon>Pseudomonadales</taxon>
        <taxon>Marinobacteraceae</taxon>
        <taxon>Marinobacter</taxon>
    </lineage>
</organism>
<dbReference type="InterPro" id="IPR017650">
    <property type="entry name" value="Arginine_N-succinylTrfase"/>
</dbReference>
<keyword evidence="1" id="KW-0056">Arginine metabolism</keyword>
<dbReference type="Proteomes" id="UP000199445">
    <property type="component" value="Unassembled WGS sequence"/>
</dbReference>
<dbReference type="EC" id="2.3.1.109" evidence="4"/>
<evidence type="ECO:0000313" key="6">
    <source>
        <dbReference type="Proteomes" id="UP000199445"/>
    </source>
</evidence>
<dbReference type="SUPFAM" id="SSF55729">
    <property type="entry name" value="Acyl-CoA N-acyltransferases (Nat)"/>
    <property type="match status" value="1"/>
</dbReference>
<dbReference type="EMBL" id="FOSC01000002">
    <property type="protein sequence ID" value="SFJ42343.1"/>
    <property type="molecule type" value="Genomic_DNA"/>
</dbReference>
<dbReference type="OrthoDB" id="21121at2"/>
<evidence type="ECO:0000256" key="1">
    <source>
        <dbReference type="ARBA" id="ARBA00022503"/>
    </source>
</evidence>
<dbReference type="Pfam" id="PF04958">
    <property type="entry name" value="AstA"/>
    <property type="match status" value="1"/>
</dbReference>
<reference evidence="5 6" key="1">
    <citation type="submission" date="2016-10" db="EMBL/GenBank/DDBJ databases">
        <authorList>
            <person name="de Groot N.N."/>
        </authorList>
    </citation>
    <scope>NUCLEOTIDE SEQUENCE [LARGE SCALE GENOMIC DNA]</scope>
    <source>
        <strain evidence="5 6">IBRC-M 10445</strain>
    </source>
</reference>
<dbReference type="RefSeq" id="WP_091701665.1">
    <property type="nucleotide sequence ID" value="NZ_BMYN01000002.1"/>
</dbReference>
<dbReference type="PANTHER" id="PTHR30420:SF1">
    <property type="entry name" value="ARGININE N-SUCCINYLTRANSFERASE"/>
    <property type="match status" value="1"/>
</dbReference>
<gene>
    <name evidence="5" type="ORF">SAMN05216429_102287</name>
</gene>
<keyword evidence="6" id="KW-1185">Reference proteome</keyword>
<dbReference type="NCBIfam" id="TIGR03243">
    <property type="entry name" value="arg_catab_AOST"/>
    <property type="match status" value="1"/>
</dbReference>
<evidence type="ECO:0000313" key="5">
    <source>
        <dbReference type="EMBL" id="SFJ42343.1"/>
    </source>
</evidence>
<evidence type="ECO:0000256" key="3">
    <source>
        <dbReference type="ARBA" id="ARBA00023315"/>
    </source>
</evidence>
<dbReference type="InterPro" id="IPR007041">
    <property type="entry name" value="Arg_succinylTrfase_AstA/AruG"/>
</dbReference>
<dbReference type="InterPro" id="IPR016181">
    <property type="entry name" value="Acyl_CoA_acyltransferase"/>
</dbReference>
<dbReference type="GO" id="GO:0008791">
    <property type="term" value="F:arginine N-succinyltransferase activity"/>
    <property type="evidence" value="ECO:0007669"/>
    <property type="project" value="UniProtKB-UniRule"/>
</dbReference>
<dbReference type="GO" id="GO:0006527">
    <property type="term" value="P:L-arginine catabolic process"/>
    <property type="evidence" value="ECO:0007669"/>
    <property type="project" value="UniProtKB-UniRule"/>
</dbReference>
<protein>
    <recommendedName>
        <fullName evidence="4">Arginine N-succinyltransferase</fullName>
        <ecNumber evidence="4">2.3.1.109</ecNumber>
    </recommendedName>
</protein>
<keyword evidence="2 5" id="KW-0808">Transferase</keyword>